<dbReference type="STRING" id="1715989.NITINOP_1489"/>
<dbReference type="EMBL" id="LN885086">
    <property type="protein sequence ID" value="CUQ66464.1"/>
    <property type="molecule type" value="Genomic_DNA"/>
</dbReference>
<proteinExistence type="predicted"/>
<reference evidence="2" key="1">
    <citation type="submission" date="2015-09" db="EMBL/GenBank/DDBJ databases">
        <authorList>
            <person name="Daims H."/>
        </authorList>
    </citation>
    <scope>NUCLEOTIDE SEQUENCE [LARGE SCALE GENOMIC DNA]</scope>
</reference>
<dbReference type="OrthoDB" id="9554054at2"/>
<evidence type="ECO:0000313" key="1">
    <source>
        <dbReference type="EMBL" id="CUQ66464.1"/>
    </source>
</evidence>
<dbReference type="RefSeq" id="WP_062484483.1">
    <property type="nucleotide sequence ID" value="NZ_LN885086.1"/>
</dbReference>
<keyword evidence="2" id="KW-1185">Reference proteome</keyword>
<gene>
    <name evidence="1" type="ORF">NITINOP_1489</name>
</gene>
<name>A0A0S4KT49_9BACT</name>
<organism evidence="1 2">
    <name type="scientific">Candidatus Nitrospira inopinata</name>
    <dbReference type="NCBI Taxonomy" id="1715989"/>
    <lineage>
        <taxon>Bacteria</taxon>
        <taxon>Pseudomonadati</taxon>
        <taxon>Nitrospirota</taxon>
        <taxon>Nitrospiria</taxon>
        <taxon>Nitrospirales</taxon>
        <taxon>Nitrospiraceae</taxon>
        <taxon>Nitrospira</taxon>
    </lineage>
</organism>
<dbReference type="KEGG" id="nio:NITINOP_1489"/>
<dbReference type="Proteomes" id="UP000066284">
    <property type="component" value="Chromosome 1"/>
</dbReference>
<accession>A0A0S4KT49</accession>
<protein>
    <submittedName>
        <fullName evidence="1">Uncharacterized protein</fullName>
    </submittedName>
</protein>
<sequence>MQVIVHVSSEAAEALHRHGPPGAESEELLKIVETFGLVLKPMHSRTDDPLLRRYFLVEVADYATAQRVMSRLQHSRGVEGVYVKPPDELP</sequence>
<evidence type="ECO:0000313" key="2">
    <source>
        <dbReference type="Proteomes" id="UP000066284"/>
    </source>
</evidence>
<dbReference type="AlphaFoldDB" id="A0A0S4KT49"/>